<dbReference type="PROSITE" id="PS50076">
    <property type="entry name" value="DNAJ_2"/>
    <property type="match status" value="1"/>
</dbReference>
<proteinExistence type="predicted"/>
<organism evidence="2 3">
    <name type="scientific">Aureimonas endophytica</name>
    <dbReference type="NCBI Taxonomy" id="2027858"/>
    <lineage>
        <taxon>Bacteria</taxon>
        <taxon>Pseudomonadati</taxon>
        <taxon>Pseudomonadota</taxon>
        <taxon>Alphaproteobacteria</taxon>
        <taxon>Hyphomicrobiales</taxon>
        <taxon>Aurantimonadaceae</taxon>
        <taxon>Aureimonas</taxon>
    </lineage>
</organism>
<keyword evidence="3" id="KW-1185">Reference proteome</keyword>
<reference evidence="2" key="1">
    <citation type="journal article" date="2014" name="Int. J. Syst. Evol. Microbiol.">
        <title>Complete genome sequence of Corynebacterium casei LMG S-19264T (=DSM 44701T), isolated from a smear-ripened cheese.</title>
        <authorList>
            <consortium name="US DOE Joint Genome Institute (JGI-PGF)"/>
            <person name="Walter F."/>
            <person name="Albersmeier A."/>
            <person name="Kalinowski J."/>
            <person name="Ruckert C."/>
        </authorList>
    </citation>
    <scope>NUCLEOTIDE SEQUENCE</scope>
    <source>
        <strain evidence="2">CGMCC 1.15367</strain>
    </source>
</reference>
<feature type="domain" description="J" evidence="1">
    <location>
        <begin position="195"/>
        <end position="259"/>
    </location>
</feature>
<dbReference type="AlphaFoldDB" id="A0A917E1K6"/>
<dbReference type="EMBL" id="BMIQ01000001">
    <property type="protein sequence ID" value="GGD92447.1"/>
    <property type="molecule type" value="Genomic_DNA"/>
</dbReference>
<gene>
    <name evidence="2" type="ORF">GCM10011390_08930</name>
</gene>
<dbReference type="InterPro" id="IPR007791">
    <property type="entry name" value="DjlA_N"/>
</dbReference>
<dbReference type="SUPFAM" id="SSF158682">
    <property type="entry name" value="TerB-like"/>
    <property type="match status" value="1"/>
</dbReference>
<comment type="caution">
    <text evidence="2">The sequence shown here is derived from an EMBL/GenBank/DDBJ whole genome shotgun (WGS) entry which is preliminary data.</text>
</comment>
<name>A0A917E1K6_9HYPH</name>
<dbReference type="InterPro" id="IPR036869">
    <property type="entry name" value="J_dom_sf"/>
</dbReference>
<evidence type="ECO:0000313" key="2">
    <source>
        <dbReference type="EMBL" id="GGD92447.1"/>
    </source>
</evidence>
<dbReference type="SMART" id="SM00271">
    <property type="entry name" value="DnaJ"/>
    <property type="match status" value="1"/>
</dbReference>
<dbReference type="Proteomes" id="UP000644699">
    <property type="component" value="Unassembled WGS sequence"/>
</dbReference>
<evidence type="ECO:0000313" key="3">
    <source>
        <dbReference type="Proteomes" id="UP000644699"/>
    </source>
</evidence>
<dbReference type="Gene3D" id="1.10.3680.10">
    <property type="entry name" value="TerB-like"/>
    <property type="match status" value="1"/>
</dbReference>
<accession>A0A917E1K6</accession>
<protein>
    <submittedName>
        <fullName evidence="2">Molecular chaperone DjlA</fullName>
    </submittedName>
</protein>
<dbReference type="CDD" id="cd07316">
    <property type="entry name" value="terB_like_DjlA"/>
    <property type="match status" value="1"/>
</dbReference>
<dbReference type="CDD" id="cd06257">
    <property type="entry name" value="DnaJ"/>
    <property type="match status" value="1"/>
</dbReference>
<dbReference type="SUPFAM" id="SSF46565">
    <property type="entry name" value="Chaperone J-domain"/>
    <property type="match status" value="1"/>
</dbReference>
<dbReference type="Gene3D" id="1.10.287.110">
    <property type="entry name" value="DnaJ domain"/>
    <property type="match status" value="1"/>
</dbReference>
<sequence length="261" mass="28672">MRDTRQDETADEAKAGHVERGLMALVDDIGALLRDLPARGVAVIETIVESVHTLFSGDRETRRRVAFSVAMIALSAKMAKADGVVAPSEVAAFRQIFAIPPEEMRNVFRLYDLATEDTAGFEAYAGKIRTLCAEGEKHCRLLADVLDGLFHIAKADGVVHERERAFLHRVAEVFDLSEAEYLAIENRHVAHGEAGDYAILGVMPSDPLPKIRERYLELVKENHPDRLAARGVPAEFLAIGLERMKAINAAYESVAKARAAA</sequence>
<reference evidence="2" key="2">
    <citation type="submission" date="2020-09" db="EMBL/GenBank/DDBJ databases">
        <authorList>
            <person name="Sun Q."/>
            <person name="Zhou Y."/>
        </authorList>
    </citation>
    <scope>NUCLEOTIDE SEQUENCE</scope>
    <source>
        <strain evidence="2">CGMCC 1.15367</strain>
    </source>
</reference>
<dbReference type="InterPro" id="IPR029024">
    <property type="entry name" value="TerB-like"/>
</dbReference>
<dbReference type="Pfam" id="PF05099">
    <property type="entry name" value="TerB"/>
    <property type="match status" value="1"/>
</dbReference>
<evidence type="ECO:0000259" key="1">
    <source>
        <dbReference type="PROSITE" id="PS50076"/>
    </source>
</evidence>
<dbReference type="InterPro" id="IPR001623">
    <property type="entry name" value="DnaJ_domain"/>
</dbReference>